<accession>A0A6C0CE73</accession>
<evidence type="ECO:0000313" key="1">
    <source>
        <dbReference type="EMBL" id="QHT03046.1"/>
    </source>
</evidence>
<organism evidence="1">
    <name type="scientific">viral metagenome</name>
    <dbReference type="NCBI Taxonomy" id="1070528"/>
    <lineage>
        <taxon>unclassified sequences</taxon>
        <taxon>metagenomes</taxon>
        <taxon>organismal metagenomes</taxon>
    </lineage>
</organism>
<proteinExistence type="predicted"/>
<reference evidence="1" key="1">
    <citation type="journal article" date="2020" name="Nature">
        <title>Giant virus diversity and host interactions through global metagenomics.</title>
        <authorList>
            <person name="Schulz F."/>
            <person name="Roux S."/>
            <person name="Paez-Espino D."/>
            <person name="Jungbluth S."/>
            <person name="Walsh D.A."/>
            <person name="Denef V.J."/>
            <person name="McMahon K.D."/>
            <person name="Konstantinidis K.T."/>
            <person name="Eloe-Fadrosh E.A."/>
            <person name="Kyrpides N.C."/>
            <person name="Woyke T."/>
        </authorList>
    </citation>
    <scope>NUCLEOTIDE SEQUENCE</scope>
    <source>
        <strain evidence="1">GVMAG-M-3300020727-4</strain>
    </source>
</reference>
<dbReference type="EMBL" id="MN739404">
    <property type="protein sequence ID" value="QHT03046.1"/>
    <property type="molecule type" value="Genomic_DNA"/>
</dbReference>
<protein>
    <submittedName>
        <fullName evidence="1">Uncharacterized protein</fullName>
    </submittedName>
</protein>
<sequence>MNYYFCNTQGQIERLTIVEKFTDNTVDLNKIPPPAPQYVDQTGVNVNQISPYATQIPSIVSGQLTPQAVNQLTPSENQQTSGVKSGGN</sequence>
<dbReference type="AlphaFoldDB" id="A0A6C0CE73"/>
<name>A0A6C0CE73_9ZZZZ</name>